<keyword evidence="2" id="KW-1185">Reference proteome</keyword>
<proteinExistence type="predicted"/>
<dbReference type="Proteomes" id="UP001606301">
    <property type="component" value="Unassembled WGS sequence"/>
</dbReference>
<organism evidence="1 2">
    <name type="scientific">Pelomonas margarita</name>
    <dbReference type="NCBI Taxonomy" id="3299031"/>
    <lineage>
        <taxon>Bacteria</taxon>
        <taxon>Pseudomonadati</taxon>
        <taxon>Pseudomonadota</taxon>
        <taxon>Betaproteobacteria</taxon>
        <taxon>Burkholderiales</taxon>
        <taxon>Sphaerotilaceae</taxon>
        <taxon>Roseateles</taxon>
    </lineage>
</organism>
<comment type="caution">
    <text evidence="1">The sequence shown here is derived from an EMBL/GenBank/DDBJ whole genome shotgun (WGS) entry which is preliminary data.</text>
</comment>
<name>A0ABW7FFL1_9BURK</name>
<dbReference type="EMBL" id="JBIGHW010000003">
    <property type="protein sequence ID" value="MFG6440511.1"/>
    <property type="molecule type" value="Genomic_DNA"/>
</dbReference>
<sequence length="385" mass="42345">MTRRNKAIYAPSMRLKKGEMEGLRELRDDVADCILPVLIVPPFRERSSSSQEDLFPSGEKIPDVGGILAKYWLRRWIFIDPGVLLKEYGLGNALNWLPNIFRRARNLDVFAIPVVSLSDLESGGALAIKHSLPESYRLKLGLRIPSGDMTDPELASRIQSILSGMGVAASDCAVFADFSDADLSDHLLVAPIIRAALEQLQEYGNWQLIAFQGTHYPEKNPAKPGQTVIHPRNEWLAWRDAVKFDPTTAEHMIFGDFVADHAKLDFSGKRARPIPHCRYAIDSHWIVARGNDGGSIQEAMRNVFRRIVASGNFAGPSFSTADAYIDAVAGNSSDSAGNPSTWRQVNTTHHITRVVADIATVRGIPITELPNAPTGIQLTLLDAGS</sequence>
<dbReference type="InterPro" id="IPR025683">
    <property type="entry name" value="Protein_beta"/>
</dbReference>
<evidence type="ECO:0000313" key="2">
    <source>
        <dbReference type="Proteomes" id="UP001606301"/>
    </source>
</evidence>
<dbReference type="RefSeq" id="WP_394396646.1">
    <property type="nucleotide sequence ID" value="NZ_JBIGHW010000003.1"/>
</dbReference>
<evidence type="ECO:0000313" key="1">
    <source>
        <dbReference type="EMBL" id="MFG6440511.1"/>
    </source>
</evidence>
<protein>
    <recommendedName>
        <fullName evidence="3">T4 beta protein</fullName>
    </recommendedName>
</protein>
<evidence type="ECO:0008006" key="3">
    <source>
        <dbReference type="Google" id="ProtNLM"/>
    </source>
</evidence>
<gene>
    <name evidence="1" type="ORF">ACG0Z3_07430</name>
</gene>
<reference evidence="1 2" key="1">
    <citation type="submission" date="2024-08" db="EMBL/GenBank/DDBJ databases">
        <authorList>
            <person name="Lu H."/>
        </authorList>
    </citation>
    <scope>NUCLEOTIDE SEQUENCE [LARGE SCALE GENOMIC DNA]</scope>
    <source>
        <strain evidence="1 2">LKC17W</strain>
    </source>
</reference>
<dbReference type="Pfam" id="PF14350">
    <property type="entry name" value="Beta_protein"/>
    <property type="match status" value="1"/>
</dbReference>
<accession>A0ABW7FFL1</accession>